<dbReference type="AlphaFoldDB" id="W7CAG9"/>
<dbReference type="EMBL" id="AODE01000003">
    <property type="protein sequence ID" value="EUJ32766.1"/>
    <property type="molecule type" value="Genomic_DNA"/>
</dbReference>
<accession>W7CAG9</accession>
<protein>
    <recommendedName>
        <fullName evidence="3">Transposase</fullName>
    </recommendedName>
</protein>
<dbReference type="Proteomes" id="UP000019254">
    <property type="component" value="Unassembled WGS sequence"/>
</dbReference>
<keyword evidence="2" id="KW-1185">Reference proteome</keyword>
<organism evidence="1 2">
    <name type="scientific">Listeria cornellensis FSL F6-0969</name>
    <dbReference type="NCBI Taxonomy" id="1265820"/>
    <lineage>
        <taxon>Bacteria</taxon>
        <taxon>Bacillati</taxon>
        <taxon>Bacillota</taxon>
        <taxon>Bacilli</taxon>
        <taxon>Bacillales</taxon>
        <taxon>Listeriaceae</taxon>
        <taxon>Listeria</taxon>
    </lineage>
</organism>
<evidence type="ECO:0000313" key="2">
    <source>
        <dbReference type="Proteomes" id="UP000019254"/>
    </source>
</evidence>
<evidence type="ECO:0000313" key="1">
    <source>
        <dbReference type="EMBL" id="EUJ32766.1"/>
    </source>
</evidence>
<proteinExistence type="predicted"/>
<evidence type="ECO:0008006" key="3">
    <source>
        <dbReference type="Google" id="ProtNLM"/>
    </source>
</evidence>
<dbReference type="RefSeq" id="WP_149024190.1">
    <property type="nucleotide sequence ID" value="NZ_AODE01000003.1"/>
</dbReference>
<reference evidence="1 2" key="1">
    <citation type="journal article" date="2014" name="Int. J. Syst. Evol. Microbiol.">
        <title>Listeria floridensis sp. nov., Listeria aquatica sp. nov., Listeria cornellensis sp. nov., Listeria riparia sp. nov. and Listeria grandensis sp. nov., from agricultural and natural environments.</title>
        <authorList>
            <person name="den Bakker H.C."/>
            <person name="Warchocki S."/>
            <person name="Wright E.M."/>
            <person name="Allred A.F."/>
            <person name="Ahlstrom C."/>
            <person name="Manuel C.S."/>
            <person name="Stasiewicz M.J."/>
            <person name="Burrell A."/>
            <person name="Roof S."/>
            <person name="Strawn L."/>
            <person name="Fortes E.D."/>
            <person name="Nightingale K.K."/>
            <person name="Kephart D."/>
            <person name="Wiedmann M."/>
        </authorList>
    </citation>
    <scope>NUCLEOTIDE SEQUENCE [LARGE SCALE GENOMIC DNA]</scope>
    <source>
        <strain evidence="2">FSL F6-969</strain>
    </source>
</reference>
<name>W7CAG9_9LIST</name>
<sequence length="53" mass="5795">MGTTVAYPLQVKQEAIEMRNRNWAALGTEIINAFISPCLSDGLAEGINNRTKS</sequence>
<dbReference type="PATRIC" id="fig|1265820.5.peg.90"/>
<gene>
    <name evidence="1" type="ORF">PCORN_00470</name>
</gene>
<comment type="caution">
    <text evidence="1">The sequence shown here is derived from an EMBL/GenBank/DDBJ whole genome shotgun (WGS) entry which is preliminary data.</text>
</comment>